<organism evidence="4 5">
    <name type="scientific">Massariosphaeria phaeospora</name>
    <dbReference type="NCBI Taxonomy" id="100035"/>
    <lineage>
        <taxon>Eukaryota</taxon>
        <taxon>Fungi</taxon>
        <taxon>Dikarya</taxon>
        <taxon>Ascomycota</taxon>
        <taxon>Pezizomycotina</taxon>
        <taxon>Dothideomycetes</taxon>
        <taxon>Pleosporomycetidae</taxon>
        <taxon>Pleosporales</taxon>
        <taxon>Pleosporales incertae sedis</taxon>
        <taxon>Massariosphaeria</taxon>
    </lineage>
</organism>
<sequence length="285" mass="30561">MSAPKSVLITGCSDGGIGSALARTFADRGFHVFATARDTSRASKLRDVSNVTLLTLDVTKQQDIDDAVAAVKMQTSGKLDVLVNNAGRNHFMPVLDEDVSKVKEVFEVNYWGPIKVTQAFAPLLKDARGTLVFITSISGYVNTPFMGTYAASKRSLEITAETLRLELAPFGMPVMSIVTGAVQSQGQTYFGDWALPQNSLYKSIEDTIAARARGRDALQRQDTMEYAGQVVDRIAEGKAGKYWCGGFADVVEGLTKGNTAQDVLDGIASMGTDLEKLGDGDAKGE</sequence>
<comment type="caution">
    <text evidence="4">The sequence shown here is derived from an EMBL/GenBank/DDBJ whole genome shotgun (WGS) entry which is preliminary data.</text>
</comment>
<proteinExistence type="inferred from homology"/>
<dbReference type="InterPro" id="IPR036291">
    <property type="entry name" value="NAD(P)-bd_dom_sf"/>
</dbReference>
<keyword evidence="5" id="KW-1185">Reference proteome</keyword>
<keyword evidence="2" id="KW-0560">Oxidoreductase</keyword>
<comment type="similarity">
    <text evidence="1 3">Belongs to the short-chain dehydrogenases/reductases (SDR) family.</text>
</comment>
<name>A0A7C8HZN2_9PLEO</name>
<dbReference type="EMBL" id="JAADJZ010000028">
    <property type="protein sequence ID" value="KAF2866454.1"/>
    <property type="molecule type" value="Genomic_DNA"/>
</dbReference>
<dbReference type="AlphaFoldDB" id="A0A7C8HZN2"/>
<accession>A0A7C8HZN2</accession>
<evidence type="ECO:0000313" key="4">
    <source>
        <dbReference type="EMBL" id="KAF2866454.1"/>
    </source>
</evidence>
<evidence type="ECO:0000256" key="3">
    <source>
        <dbReference type="RuleBase" id="RU000363"/>
    </source>
</evidence>
<dbReference type="GO" id="GO:0004806">
    <property type="term" value="F:triacylglycerol lipase activity"/>
    <property type="evidence" value="ECO:0007669"/>
    <property type="project" value="TreeGrafter"/>
</dbReference>
<dbReference type="GO" id="GO:0005783">
    <property type="term" value="C:endoplasmic reticulum"/>
    <property type="evidence" value="ECO:0007669"/>
    <property type="project" value="TreeGrafter"/>
</dbReference>
<gene>
    <name evidence="4" type="ORF">BDV95DRAFT_210384</name>
</gene>
<dbReference type="GO" id="GO:0006654">
    <property type="term" value="P:phosphatidic acid biosynthetic process"/>
    <property type="evidence" value="ECO:0007669"/>
    <property type="project" value="TreeGrafter"/>
</dbReference>
<dbReference type="OrthoDB" id="2102561at2759"/>
<dbReference type="CDD" id="cd05374">
    <property type="entry name" value="17beta-HSD-like_SDR_c"/>
    <property type="match status" value="1"/>
</dbReference>
<reference evidence="4 5" key="1">
    <citation type="submission" date="2020-01" db="EMBL/GenBank/DDBJ databases">
        <authorList>
            <consortium name="DOE Joint Genome Institute"/>
            <person name="Haridas S."/>
            <person name="Albert R."/>
            <person name="Binder M."/>
            <person name="Bloem J."/>
            <person name="Labutti K."/>
            <person name="Salamov A."/>
            <person name="Andreopoulos B."/>
            <person name="Baker S.E."/>
            <person name="Barry K."/>
            <person name="Bills G."/>
            <person name="Bluhm B.H."/>
            <person name="Cannon C."/>
            <person name="Castanera R."/>
            <person name="Culley D.E."/>
            <person name="Daum C."/>
            <person name="Ezra D."/>
            <person name="Gonzalez J.B."/>
            <person name="Henrissat B."/>
            <person name="Kuo A."/>
            <person name="Liang C."/>
            <person name="Lipzen A."/>
            <person name="Lutzoni F."/>
            <person name="Magnuson J."/>
            <person name="Mondo S."/>
            <person name="Nolan M."/>
            <person name="Ohm R."/>
            <person name="Pangilinan J."/>
            <person name="Park H.-J.H."/>
            <person name="Ramirez L."/>
            <person name="Alfaro M."/>
            <person name="Sun H."/>
            <person name="Tritt A."/>
            <person name="Yoshinaga Y."/>
            <person name="Zwiers L.-H.L."/>
            <person name="Turgeon B.G."/>
            <person name="Goodwin S.B."/>
            <person name="Spatafora J.W."/>
            <person name="Crous P.W."/>
            <person name="Grigoriev I.V."/>
        </authorList>
    </citation>
    <scope>NUCLEOTIDE SEQUENCE [LARGE SCALE GENOMIC DNA]</scope>
    <source>
        <strain evidence="4 5">CBS 611.86</strain>
    </source>
</reference>
<dbReference type="Pfam" id="PF00106">
    <property type="entry name" value="adh_short"/>
    <property type="match status" value="1"/>
</dbReference>
<dbReference type="Proteomes" id="UP000481861">
    <property type="component" value="Unassembled WGS sequence"/>
</dbReference>
<dbReference type="GO" id="GO:0019433">
    <property type="term" value="P:triglyceride catabolic process"/>
    <property type="evidence" value="ECO:0007669"/>
    <property type="project" value="TreeGrafter"/>
</dbReference>
<evidence type="ECO:0000313" key="5">
    <source>
        <dbReference type="Proteomes" id="UP000481861"/>
    </source>
</evidence>
<dbReference type="SUPFAM" id="SSF51735">
    <property type="entry name" value="NAD(P)-binding Rossmann-fold domains"/>
    <property type="match status" value="1"/>
</dbReference>
<dbReference type="GO" id="GO:0005811">
    <property type="term" value="C:lipid droplet"/>
    <property type="evidence" value="ECO:0007669"/>
    <property type="project" value="TreeGrafter"/>
</dbReference>
<dbReference type="InterPro" id="IPR002347">
    <property type="entry name" value="SDR_fam"/>
</dbReference>
<protein>
    <submittedName>
        <fullName evidence="4">1-acyl dihydroxyacetone phosphate reductase</fullName>
    </submittedName>
</protein>
<dbReference type="GO" id="GO:0000140">
    <property type="term" value="F:acylglycerone-phosphate reductase (NADP+) activity"/>
    <property type="evidence" value="ECO:0007669"/>
    <property type="project" value="TreeGrafter"/>
</dbReference>
<dbReference type="PRINTS" id="PR00080">
    <property type="entry name" value="SDRFAMILY"/>
</dbReference>
<dbReference type="PANTHER" id="PTHR44169:SF6">
    <property type="entry name" value="NADPH-DEPENDENT 1-ACYLDIHYDROXYACETONE PHOSPHATE REDUCTASE"/>
    <property type="match status" value="1"/>
</dbReference>
<evidence type="ECO:0000256" key="2">
    <source>
        <dbReference type="ARBA" id="ARBA00023002"/>
    </source>
</evidence>
<dbReference type="PRINTS" id="PR00081">
    <property type="entry name" value="GDHRDH"/>
</dbReference>
<evidence type="ECO:0000256" key="1">
    <source>
        <dbReference type="ARBA" id="ARBA00006484"/>
    </source>
</evidence>
<dbReference type="Gene3D" id="3.40.50.720">
    <property type="entry name" value="NAD(P)-binding Rossmann-like Domain"/>
    <property type="match status" value="1"/>
</dbReference>
<dbReference type="PANTHER" id="PTHR44169">
    <property type="entry name" value="NADPH-DEPENDENT 1-ACYLDIHYDROXYACETONE PHOSPHATE REDUCTASE"/>
    <property type="match status" value="1"/>
</dbReference>